<feature type="chain" id="PRO_5006901463" evidence="2">
    <location>
        <begin position="23"/>
        <end position="419"/>
    </location>
</feature>
<evidence type="ECO:0000313" key="5">
    <source>
        <dbReference type="Proteomes" id="UP000054988"/>
    </source>
</evidence>
<dbReference type="InterPro" id="IPR000772">
    <property type="entry name" value="Ricin_B_lectin"/>
</dbReference>
<organism evidence="4 5">
    <name type="scientific">Moniliophthora roreri</name>
    <name type="common">Frosty pod rot fungus</name>
    <name type="synonym">Monilia roreri</name>
    <dbReference type="NCBI Taxonomy" id="221103"/>
    <lineage>
        <taxon>Eukaryota</taxon>
        <taxon>Fungi</taxon>
        <taxon>Dikarya</taxon>
        <taxon>Basidiomycota</taxon>
        <taxon>Agaricomycotina</taxon>
        <taxon>Agaricomycetes</taxon>
        <taxon>Agaricomycetidae</taxon>
        <taxon>Agaricales</taxon>
        <taxon>Marasmiineae</taxon>
        <taxon>Marasmiaceae</taxon>
        <taxon>Moniliophthora</taxon>
    </lineage>
</organism>
<dbReference type="eggNOG" id="ENOG502RYV0">
    <property type="taxonomic scope" value="Eukaryota"/>
</dbReference>
<feature type="signal peptide" evidence="2">
    <location>
        <begin position="1"/>
        <end position="22"/>
    </location>
</feature>
<dbReference type="SUPFAM" id="SSF50370">
    <property type="entry name" value="Ricin B-like lectins"/>
    <property type="match status" value="1"/>
</dbReference>
<dbReference type="Proteomes" id="UP000054988">
    <property type="component" value="Unassembled WGS sequence"/>
</dbReference>
<accession>A0A0W0F7Q1</accession>
<gene>
    <name evidence="4" type="ORF">WG66_15155</name>
</gene>
<feature type="compositionally biased region" description="Low complexity" evidence="1">
    <location>
        <begin position="384"/>
        <end position="394"/>
    </location>
</feature>
<evidence type="ECO:0000313" key="4">
    <source>
        <dbReference type="EMBL" id="KTB32305.1"/>
    </source>
</evidence>
<feature type="region of interest" description="Disordered" evidence="1">
    <location>
        <begin position="370"/>
        <end position="419"/>
    </location>
</feature>
<dbReference type="Pfam" id="PF00652">
    <property type="entry name" value="Ricin_B_lectin"/>
    <property type="match status" value="2"/>
</dbReference>
<evidence type="ECO:0000256" key="1">
    <source>
        <dbReference type="SAM" id="MobiDB-lite"/>
    </source>
</evidence>
<comment type="caution">
    <text evidence="4">The sequence shown here is derived from an EMBL/GenBank/DDBJ whole genome shotgun (WGS) entry which is preliminary data.</text>
</comment>
<dbReference type="EMBL" id="LATX01002242">
    <property type="protein sequence ID" value="KTB32305.1"/>
    <property type="molecule type" value="Genomic_DNA"/>
</dbReference>
<evidence type="ECO:0000259" key="3">
    <source>
        <dbReference type="SMART" id="SM00458"/>
    </source>
</evidence>
<feature type="domain" description="Ricin B lectin" evidence="3">
    <location>
        <begin position="29"/>
        <end position="157"/>
    </location>
</feature>
<dbReference type="AlphaFoldDB" id="A0A0W0F7Q1"/>
<evidence type="ECO:0000256" key="2">
    <source>
        <dbReference type="SAM" id="SignalP"/>
    </source>
</evidence>
<dbReference type="CDD" id="cd00161">
    <property type="entry name" value="beta-trefoil_Ricin-like"/>
    <property type="match status" value="1"/>
</dbReference>
<dbReference type="SMART" id="SM00458">
    <property type="entry name" value="RICIN"/>
    <property type="match status" value="1"/>
</dbReference>
<feature type="compositionally biased region" description="Basic and acidic residues" evidence="1">
    <location>
        <begin position="396"/>
        <end position="405"/>
    </location>
</feature>
<name>A0A0W0F7Q1_MONRR</name>
<reference evidence="4 5" key="1">
    <citation type="submission" date="2015-12" db="EMBL/GenBank/DDBJ databases">
        <title>Draft genome sequence of Moniliophthora roreri, the causal agent of frosty pod rot of cacao.</title>
        <authorList>
            <person name="Aime M.C."/>
            <person name="Diaz-Valderrama J.R."/>
            <person name="Kijpornyongpan T."/>
            <person name="Phillips-Mora W."/>
        </authorList>
    </citation>
    <scope>NUCLEOTIDE SEQUENCE [LARGE SCALE GENOMIC DNA]</scope>
    <source>
        <strain evidence="4 5">MCA 2952</strain>
    </source>
</reference>
<dbReference type="InterPro" id="IPR035992">
    <property type="entry name" value="Ricin_B-like_lectins"/>
</dbReference>
<sequence>MLSAKFASMLAAILVSVNLANAQTPNYLGQLVIRPRLDNSKCLTAMNDTDGAEVVIQTCTGADAQKWTFTDGTVKIFNDKCLDVTDGKTEFGTKLQIWTCSDNHNPNQQFWYTGDLHLAWTNHERCMDLTNGSPEDGNRPQMWECIGWNSNQFWNVGYMANNLPEKSEQGQSGTNKCDKTTEGEQSQCQTVWINNADDFCLFAPPSLGTIGETERIEVAYCTKSGRGARTIPDGTLGGVHFVKTPDYVQVTGVGNFTKINVPGADDGGELDPHGADGNGNPIGGLVYGNSFDDALQYHEWTSFISDREFCFRACVGDNSATLCQHIYDVMGCQWNMPANYNADVFENCDGDSDLPMGIYGTSTWYQGTKPTPDAHPAASSSNCVPVASPTVTPVARKRESNGFEKLKRHSPLPAPKANA</sequence>
<dbReference type="PROSITE" id="PS50231">
    <property type="entry name" value="RICIN_B_LECTIN"/>
    <property type="match status" value="1"/>
</dbReference>
<proteinExistence type="predicted"/>
<dbReference type="Gene3D" id="2.80.10.50">
    <property type="match status" value="2"/>
</dbReference>
<protein>
    <submittedName>
        <fullName evidence="4">Putative carbohydrate-binding module family 13 protein</fullName>
    </submittedName>
</protein>
<keyword evidence="2" id="KW-0732">Signal</keyword>